<proteinExistence type="inferred from homology"/>
<evidence type="ECO:0000313" key="13">
    <source>
        <dbReference type="Proteomes" id="UP001333818"/>
    </source>
</evidence>
<dbReference type="GO" id="GO:0009073">
    <property type="term" value="P:aromatic amino acid family biosynthetic process"/>
    <property type="evidence" value="ECO:0007669"/>
    <property type="project" value="UniProtKB-KW"/>
</dbReference>
<dbReference type="AlphaFoldDB" id="A0AAW9PZ45"/>
<dbReference type="GO" id="GO:0000287">
    <property type="term" value="F:magnesium ion binding"/>
    <property type="evidence" value="ECO:0007669"/>
    <property type="project" value="UniProtKB-UniRule"/>
</dbReference>
<comment type="catalytic activity">
    <reaction evidence="10 11">
        <text>shikimate + ATP = 3-phosphoshikimate + ADP + H(+)</text>
        <dbReference type="Rhea" id="RHEA:13121"/>
        <dbReference type="ChEBI" id="CHEBI:15378"/>
        <dbReference type="ChEBI" id="CHEBI:30616"/>
        <dbReference type="ChEBI" id="CHEBI:36208"/>
        <dbReference type="ChEBI" id="CHEBI:145989"/>
        <dbReference type="ChEBI" id="CHEBI:456216"/>
        <dbReference type="EC" id="2.7.1.71"/>
    </reaction>
</comment>
<keyword evidence="5 11" id="KW-0808">Transferase</keyword>
<evidence type="ECO:0000256" key="2">
    <source>
        <dbReference type="ARBA" id="ARBA00006997"/>
    </source>
</evidence>
<dbReference type="RefSeq" id="WP_330483642.1">
    <property type="nucleotide sequence ID" value="NZ_JAZBJZ010000035.1"/>
</dbReference>
<dbReference type="CDD" id="cd00464">
    <property type="entry name" value="SK"/>
    <property type="match status" value="1"/>
</dbReference>
<comment type="cofactor">
    <cofactor evidence="11">
        <name>Mg(2+)</name>
        <dbReference type="ChEBI" id="CHEBI:18420"/>
    </cofactor>
    <text evidence="11">Binds 1 Mg(2+) ion per subunit.</text>
</comment>
<dbReference type="FunFam" id="3.40.50.300:FF:001033">
    <property type="entry name" value="Shikimate kinase 2, chloroplastic"/>
    <property type="match status" value="1"/>
</dbReference>
<evidence type="ECO:0000256" key="6">
    <source>
        <dbReference type="ARBA" id="ARBA00022741"/>
    </source>
</evidence>
<keyword evidence="9 11" id="KW-0057">Aromatic amino acid biosynthesis</keyword>
<evidence type="ECO:0000256" key="1">
    <source>
        <dbReference type="ARBA" id="ARBA00004842"/>
    </source>
</evidence>
<comment type="similarity">
    <text evidence="2 11">Belongs to the shikimate kinase family.</text>
</comment>
<dbReference type="GO" id="GO:0008652">
    <property type="term" value="P:amino acid biosynthetic process"/>
    <property type="evidence" value="ECO:0007669"/>
    <property type="project" value="UniProtKB-KW"/>
</dbReference>
<keyword evidence="11" id="KW-0460">Magnesium</keyword>
<dbReference type="GO" id="GO:0004765">
    <property type="term" value="F:shikimate kinase activity"/>
    <property type="evidence" value="ECO:0007669"/>
    <property type="project" value="UniProtKB-UniRule"/>
</dbReference>
<dbReference type="Gene3D" id="3.40.50.300">
    <property type="entry name" value="P-loop containing nucleotide triphosphate hydrolases"/>
    <property type="match status" value="1"/>
</dbReference>
<keyword evidence="4 11" id="KW-0028">Amino-acid biosynthesis</keyword>
<dbReference type="EC" id="2.7.1.71" evidence="3 11"/>
<dbReference type="PANTHER" id="PTHR21087:SF16">
    <property type="entry name" value="SHIKIMATE KINASE 1, CHLOROPLASTIC"/>
    <property type="match status" value="1"/>
</dbReference>
<comment type="subunit">
    <text evidence="11">Monomer.</text>
</comment>
<keyword evidence="11" id="KW-0479">Metal-binding</keyword>
<reference evidence="12" key="1">
    <citation type="submission" date="2024-01" db="EMBL/GenBank/DDBJ databases">
        <title>Bank of Algae and Cyanobacteria of the Azores (BACA) strain genomes.</title>
        <authorList>
            <person name="Luz R."/>
            <person name="Cordeiro R."/>
            <person name="Fonseca A."/>
            <person name="Goncalves V."/>
        </authorList>
    </citation>
    <scope>NUCLEOTIDE SEQUENCE</scope>
    <source>
        <strain evidence="12">BACA0141</strain>
    </source>
</reference>
<keyword evidence="11" id="KW-0963">Cytoplasm</keyword>
<dbReference type="PRINTS" id="PR01100">
    <property type="entry name" value="SHIKIMTKNASE"/>
</dbReference>
<feature type="binding site" evidence="11">
    <location>
        <position position="139"/>
    </location>
    <ligand>
        <name>substrate</name>
    </ligand>
</feature>
<evidence type="ECO:0000256" key="9">
    <source>
        <dbReference type="ARBA" id="ARBA00023141"/>
    </source>
</evidence>
<dbReference type="InterPro" id="IPR027417">
    <property type="entry name" value="P-loop_NTPase"/>
</dbReference>
<feature type="binding site" evidence="11">
    <location>
        <position position="120"/>
    </location>
    <ligand>
        <name>ATP</name>
        <dbReference type="ChEBI" id="CHEBI:30616"/>
    </ligand>
</feature>
<feature type="binding site" evidence="11">
    <location>
        <position position="82"/>
    </location>
    <ligand>
        <name>substrate</name>
    </ligand>
</feature>
<evidence type="ECO:0000256" key="3">
    <source>
        <dbReference type="ARBA" id="ARBA00012154"/>
    </source>
</evidence>
<dbReference type="GO" id="GO:0009423">
    <property type="term" value="P:chorismate biosynthetic process"/>
    <property type="evidence" value="ECO:0007669"/>
    <property type="project" value="UniProtKB-UniRule"/>
</dbReference>
<evidence type="ECO:0000313" key="12">
    <source>
        <dbReference type="EMBL" id="MEE3717214.1"/>
    </source>
</evidence>
<sequence>MLKGTSVFLIGMMGAGKSTIGKLLAAQLDYRFLDTDQLVETCTGQTISEIFARSGEASFREVEHQVLGQVSAYTRLVVATGGGIVLNQMNWSHLHHGLVVWLDVPVPVLYHRLINATVPRPLLQTENPILTLTNIYEQRRDRYAQADVRLTVGEEESSKQVCERLIEAISKKVEPDRLKVLPEEVGLDCE</sequence>
<dbReference type="EMBL" id="JAZBJZ010000035">
    <property type="protein sequence ID" value="MEE3717214.1"/>
    <property type="molecule type" value="Genomic_DNA"/>
</dbReference>
<organism evidence="12 13">
    <name type="scientific">Tumidithrix elongata BACA0141</name>
    <dbReference type="NCBI Taxonomy" id="2716417"/>
    <lineage>
        <taxon>Bacteria</taxon>
        <taxon>Bacillati</taxon>
        <taxon>Cyanobacteriota</taxon>
        <taxon>Cyanophyceae</taxon>
        <taxon>Pseudanabaenales</taxon>
        <taxon>Pseudanabaenaceae</taxon>
        <taxon>Tumidithrix</taxon>
        <taxon>Tumidithrix elongata</taxon>
    </lineage>
</organism>
<gene>
    <name evidence="11" type="primary">aroK</name>
    <name evidence="12" type="ORF">V2H45_10690</name>
</gene>
<evidence type="ECO:0000256" key="5">
    <source>
        <dbReference type="ARBA" id="ARBA00022679"/>
    </source>
</evidence>
<name>A0AAW9PZ45_9CYAN</name>
<evidence type="ECO:0000256" key="4">
    <source>
        <dbReference type="ARBA" id="ARBA00022605"/>
    </source>
</evidence>
<keyword evidence="6 11" id="KW-0547">Nucleotide-binding</keyword>
<evidence type="ECO:0000256" key="10">
    <source>
        <dbReference type="ARBA" id="ARBA00048567"/>
    </source>
</evidence>
<evidence type="ECO:0000256" key="8">
    <source>
        <dbReference type="ARBA" id="ARBA00022840"/>
    </source>
</evidence>
<dbReference type="Pfam" id="PF01202">
    <property type="entry name" value="SKI"/>
    <property type="match status" value="1"/>
</dbReference>
<comment type="pathway">
    <text evidence="1 11">Metabolic intermediate biosynthesis; chorismate biosynthesis; chorismate from D-erythrose 4-phosphate and phosphoenolpyruvate: step 5/7.</text>
</comment>
<keyword evidence="13" id="KW-1185">Reference proteome</keyword>
<dbReference type="HAMAP" id="MF_00109">
    <property type="entry name" value="Shikimate_kinase"/>
    <property type="match status" value="1"/>
</dbReference>
<dbReference type="PANTHER" id="PTHR21087">
    <property type="entry name" value="SHIKIMATE KINASE"/>
    <property type="match status" value="1"/>
</dbReference>
<feature type="binding site" evidence="11">
    <location>
        <position position="60"/>
    </location>
    <ligand>
        <name>substrate</name>
    </ligand>
</feature>
<keyword evidence="7 11" id="KW-0418">Kinase</keyword>
<dbReference type="Proteomes" id="UP001333818">
    <property type="component" value="Unassembled WGS sequence"/>
</dbReference>
<comment type="function">
    <text evidence="11">Catalyzes the specific phosphorylation of the 3-hydroxyl group of shikimic acid using ATP as a cosubstrate.</text>
</comment>
<feature type="binding site" evidence="11">
    <location>
        <begin position="14"/>
        <end position="19"/>
    </location>
    <ligand>
        <name>ATP</name>
        <dbReference type="ChEBI" id="CHEBI:30616"/>
    </ligand>
</feature>
<accession>A0AAW9PZ45</accession>
<dbReference type="InterPro" id="IPR031322">
    <property type="entry name" value="Shikimate/glucono_kinase"/>
</dbReference>
<feature type="binding site" evidence="11">
    <location>
        <position position="36"/>
    </location>
    <ligand>
        <name>substrate</name>
    </ligand>
</feature>
<dbReference type="InterPro" id="IPR000623">
    <property type="entry name" value="Shikimate_kinase/TSH1"/>
</dbReference>
<evidence type="ECO:0000256" key="11">
    <source>
        <dbReference type="HAMAP-Rule" id="MF_00109"/>
    </source>
</evidence>
<comment type="caution">
    <text evidence="11">Lacks conserved residue(s) required for the propagation of feature annotation.</text>
</comment>
<dbReference type="GO" id="GO:0005829">
    <property type="term" value="C:cytosol"/>
    <property type="evidence" value="ECO:0007669"/>
    <property type="project" value="TreeGrafter"/>
</dbReference>
<dbReference type="InterPro" id="IPR023000">
    <property type="entry name" value="Shikimate_kinase_CS"/>
</dbReference>
<feature type="binding site" evidence="11">
    <location>
        <position position="18"/>
    </location>
    <ligand>
        <name>Mg(2+)</name>
        <dbReference type="ChEBI" id="CHEBI:18420"/>
    </ligand>
</feature>
<evidence type="ECO:0000256" key="7">
    <source>
        <dbReference type="ARBA" id="ARBA00022777"/>
    </source>
</evidence>
<dbReference type="GO" id="GO:0005524">
    <property type="term" value="F:ATP binding"/>
    <property type="evidence" value="ECO:0007669"/>
    <property type="project" value="UniProtKB-UniRule"/>
</dbReference>
<dbReference type="SUPFAM" id="SSF52540">
    <property type="entry name" value="P-loop containing nucleoside triphosphate hydrolases"/>
    <property type="match status" value="1"/>
</dbReference>
<comment type="caution">
    <text evidence="12">The sequence shown here is derived from an EMBL/GenBank/DDBJ whole genome shotgun (WGS) entry which is preliminary data.</text>
</comment>
<protein>
    <recommendedName>
        <fullName evidence="3 11">Shikimate kinase</fullName>
        <shortName evidence="11">SK</shortName>
        <ecNumber evidence="3 11">2.7.1.71</ecNumber>
    </recommendedName>
</protein>
<dbReference type="PROSITE" id="PS01128">
    <property type="entry name" value="SHIKIMATE_KINASE"/>
    <property type="match status" value="1"/>
</dbReference>
<comment type="subcellular location">
    <subcellularLocation>
        <location evidence="11">Cytoplasm</location>
    </subcellularLocation>
</comment>
<keyword evidence="8 11" id="KW-0067">ATP-binding</keyword>